<dbReference type="EMBL" id="PJQM01007345">
    <property type="protein sequence ID" value="RCH78306.1"/>
    <property type="molecule type" value="Genomic_DNA"/>
</dbReference>
<dbReference type="AlphaFoldDB" id="A0A367IKZ8"/>
<evidence type="ECO:0000313" key="2">
    <source>
        <dbReference type="Proteomes" id="UP000253551"/>
    </source>
</evidence>
<name>A0A367IKZ8_RHIST</name>
<dbReference type="Proteomes" id="UP000253551">
    <property type="component" value="Unassembled WGS sequence"/>
</dbReference>
<proteinExistence type="predicted"/>
<protein>
    <submittedName>
        <fullName evidence="1">Uncharacterized protein</fullName>
    </submittedName>
</protein>
<gene>
    <name evidence="1" type="ORF">CU098_005050</name>
</gene>
<feature type="non-terminal residue" evidence="1">
    <location>
        <position position="1"/>
    </location>
</feature>
<accession>A0A367IKZ8</accession>
<comment type="caution">
    <text evidence="1">The sequence shown here is derived from an EMBL/GenBank/DDBJ whole genome shotgun (WGS) entry which is preliminary data.</text>
</comment>
<keyword evidence="2" id="KW-1185">Reference proteome</keyword>
<sequence>FLPFYLAKHYYITEIKRGLESIRHISCFRSVNLSIVNATAELLGVAPLTDVENKKRNQINVYGSILCIAVCDDIDAKESYGIGVKRLYPENDTNHGY</sequence>
<organism evidence="1 2">
    <name type="scientific">Rhizopus stolonifer</name>
    <name type="common">Rhizopus nigricans</name>
    <dbReference type="NCBI Taxonomy" id="4846"/>
    <lineage>
        <taxon>Eukaryota</taxon>
        <taxon>Fungi</taxon>
        <taxon>Fungi incertae sedis</taxon>
        <taxon>Mucoromycota</taxon>
        <taxon>Mucoromycotina</taxon>
        <taxon>Mucoromycetes</taxon>
        <taxon>Mucorales</taxon>
        <taxon>Mucorineae</taxon>
        <taxon>Rhizopodaceae</taxon>
        <taxon>Rhizopus</taxon>
    </lineage>
</organism>
<reference evidence="1 2" key="1">
    <citation type="journal article" date="2018" name="G3 (Bethesda)">
        <title>Phylogenetic and Phylogenomic Definition of Rhizopus Species.</title>
        <authorList>
            <person name="Gryganskyi A.P."/>
            <person name="Golan J."/>
            <person name="Dolatabadi S."/>
            <person name="Mondo S."/>
            <person name="Robb S."/>
            <person name="Idnurm A."/>
            <person name="Muszewska A."/>
            <person name="Steczkiewicz K."/>
            <person name="Masonjones S."/>
            <person name="Liao H.L."/>
            <person name="Gajdeczka M.T."/>
            <person name="Anike F."/>
            <person name="Vuek A."/>
            <person name="Anishchenko I.M."/>
            <person name="Voigt K."/>
            <person name="de Hoog G.S."/>
            <person name="Smith M.E."/>
            <person name="Heitman J."/>
            <person name="Vilgalys R."/>
            <person name="Stajich J.E."/>
        </authorList>
    </citation>
    <scope>NUCLEOTIDE SEQUENCE [LARGE SCALE GENOMIC DNA]</scope>
    <source>
        <strain evidence="1 2">LSU 92-RS-03</strain>
    </source>
</reference>
<evidence type="ECO:0000313" key="1">
    <source>
        <dbReference type="EMBL" id="RCH78306.1"/>
    </source>
</evidence>